<dbReference type="PANTHER" id="PTHR10131">
    <property type="entry name" value="TNF RECEPTOR ASSOCIATED FACTOR"/>
    <property type="match status" value="1"/>
</dbReference>
<evidence type="ECO:0000256" key="1">
    <source>
        <dbReference type="ARBA" id="ARBA00022723"/>
    </source>
</evidence>
<evidence type="ECO:0000313" key="8">
    <source>
        <dbReference type="Proteomes" id="UP001159428"/>
    </source>
</evidence>
<keyword evidence="3" id="KW-0862">Zinc</keyword>
<evidence type="ECO:0000256" key="4">
    <source>
        <dbReference type="PROSITE-ProRule" id="PRU00175"/>
    </source>
</evidence>
<dbReference type="SUPFAM" id="SSF57850">
    <property type="entry name" value="RING/U-box"/>
    <property type="match status" value="1"/>
</dbReference>
<keyword evidence="8" id="KW-1185">Reference proteome</keyword>
<keyword evidence="1" id="KW-0479">Metal-binding</keyword>
<feature type="compositionally biased region" description="Basic and acidic residues" evidence="5">
    <location>
        <begin position="206"/>
        <end position="224"/>
    </location>
</feature>
<dbReference type="PROSITE" id="PS00518">
    <property type="entry name" value="ZF_RING_1"/>
    <property type="match status" value="1"/>
</dbReference>
<feature type="domain" description="RING-type" evidence="6">
    <location>
        <begin position="19"/>
        <end position="61"/>
    </location>
</feature>
<sequence length="432" mass="48663">MPGYPVPEVDKEIFQELLCEYCVTVVRDAWRAECGHFYCRSCVEFLFRGNQGAVAYCRKCRTPLFLYQFLPDDIISSKVESTIIHCLFLEAGCKWEGELKESECHVGSCSLASIQRGEQKECEGDITLSTGTDDEREFLLSDNVVENQIGTETDEDPIDEDSHTQRPMPAHRQEAQDGENPQNSSPTQETATCPEFGINADSSELVVRDGARRSETRRSCHEEGSAIVRKKGHINADLPRQVNFLLSGNIAGQNRNSAENYLEFKEELNPSLNDTMARNTASSRNSVPNASDQHEQRLINLENQVAHLTRCFSEQNEVTNYIANVNSHLVSENDQLKDAVGDVNNRLRHIQVSLNAHQMKHDDHLANFNTLQNEQSNQSVELARLIRDTAAVQERITRLEGRVNAQGTMLRNVSDSVRGLATLTRRVDIENL</sequence>
<protein>
    <recommendedName>
        <fullName evidence="6">RING-type domain-containing protein</fullName>
    </recommendedName>
</protein>
<name>A0AAU9VV13_9CNID</name>
<dbReference type="Proteomes" id="UP001159428">
    <property type="component" value="Unassembled WGS sequence"/>
</dbReference>
<evidence type="ECO:0000256" key="3">
    <source>
        <dbReference type="ARBA" id="ARBA00022833"/>
    </source>
</evidence>
<dbReference type="InterPro" id="IPR001841">
    <property type="entry name" value="Znf_RING"/>
</dbReference>
<gene>
    <name evidence="7" type="ORF">PMEA_00022297</name>
</gene>
<dbReference type="InterPro" id="IPR018957">
    <property type="entry name" value="Znf_C3HC4_RING-type"/>
</dbReference>
<evidence type="ECO:0000256" key="2">
    <source>
        <dbReference type="ARBA" id="ARBA00022771"/>
    </source>
</evidence>
<evidence type="ECO:0000256" key="5">
    <source>
        <dbReference type="SAM" id="MobiDB-lite"/>
    </source>
</evidence>
<proteinExistence type="predicted"/>
<dbReference type="AlphaFoldDB" id="A0AAU9VV13"/>
<feature type="compositionally biased region" description="Polar residues" evidence="5">
    <location>
        <begin position="179"/>
        <end position="191"/>
    </location>
</feature>
<evidence type="ECO:0000259" key="6">
    <source>
        <dbReference type="PROSITE" id="PS50089"/>
    </source>
</evidence>
<dbReference type="EMBL" id="CALNXJ010000004">
    <property type="protein sequence ID" value="CAH3037668.1"/>
    <property type="molecule type" value="Genomic_DNA"/>
</dbReference>
<dbReference type="PANTHER" id="PTHR10131:SF94">
    <property type="entry name" value="TNF RECEPTOR-ASSOCIATED FACTOR 4"/>
    <property type="match status" value="1"/>
</dbReference>
<dbReference type="PROSITE" id="PS50089">
    <property type="entry name" value="ZF_RING_2"/>
    <property type="match status" value="1"/>
</dbReference>
<feature type="region of interest" description="Disordered" evidence="5">
    <location>
        <begin position="141"/>
        <end position="224"/>
    </location>
</feature>
<dbReference type="Pfam" id="PF00097">
    <property type="entry name" value="zf-C3HC4"/>
    <property type="match status" value="1"/>
</dbReference>
<dbReference type="InterPro" id="IPR017907">
    <property type="entry name" value="Znf_RING_CS"/>
</dbReference>
<dbReference type="GO" id="GO:0008270">
    <property type="term" value="F:zinc ion binding"/>
    <property type="evidence" value="ECO:0007669"/>
    <property type="project" value="UniProtKB-KW"/>
</dbReference>
<reference evidence="7 8" key="1">
    <citation type="submission" date="2022-05" db="EMBL/GenBank/DDBJ databases">
        <authorList>
            <consortium name="Genoscope - CEA"/>
            <person name="William W."/>
        </authorList>
    </citation>
    <scope>NUCLEOTIDE SEQUENCE [LARGE SCALE GENOMIC DNA]</scope>
</reference>
<keyword evidence="2 4" id="KW-0863">Zinc-finger</keyword>
<organism evidence="7 8">
    <name type="scientific">Pocillopora meandrina</name>
    <dbReference type="NCBI Taxonomy" id="46732"/>
    <lineage>
        <taxon>Eukaryota</taxon>
        <taxon>Metazoa</taxon>
        <taxon>Cnidaria</taxon>
        <taxon>Anthozoa</taxon>
        <taxon>Hexacorallia</taxon>
        <taxon>Scleractinia</taxon>
        <taxon>Astrocoeniina</taxon>
        <taxon>Pocilloporidae</taxon>
        <taxon>Pocillopora</taxon>
    </lineage>
</organism>
<dbReference type="InterPro" id="IPR013083">
    <property type="entry name" value="Znf_RING/FYVE/PHD"/>
</dbReference>
<dbReference type="Gene3D" id="3.30.40.10">
    <property type="entry name" value="Zinc/RING finger domain, C3HC4 (zinc finger)"/>
    <property type="match status" value="1"/>
</dbReference>
<accession>A0AAU9VV13</accession>
<comment type="caution">
    <text evidence="7">The sequence shown here is derived from an EMBL/GenBank/DDBJ whole genome shotgun (WGS) entry which is preliminary data.</text>
</comment>
<evidence type="ECO:0000313" key="7">
    <source>
        <dbReference type="EMBL" id="CAH3037668.1"/>
    </source>
</evidence>